<keyword evidence="2" id="KW-1185">Reference proteome</keyword>
<proteinExistence type="predicted"/>
<evidence type="ECO:0000313" key="2">
    <source>
        <dbReference type="Proteomes" id="UP000279833"/>
    </source>
</evidence>
<sequence>MPITNINRRLGRWAEFFEGQFNWPAAPVTLVRLSCPPWSMTTDPPNEAEARKELQFYKSPDPDDLPPALSKDGGDFLIKELTTLFTNAVVITGTSAKRTSCEIVCSLDVIKPFLISIRSNIRSDNEISGLVFEIEQHTNQKMGKNTVS</sequence>
<dbReference type="AlphaFoldDB" id="A0A183K9F0"/>
<protein>
    <submittedName>
        <fullName evidence="1 3">Uncharacterized protein</fullName>
    </submittedName>
</protein>
<reference evidence="3" key="1">
    <citation type="submission" date="2016-06" db="UniProtKB">
        <authorList>
            <consortium name="WormBaseParasite"/>
        </authorList>
    </citation>
    <scope>IDENTIFICATION</scope>
</reference>
<dbReference type="EMBL" id="UZAK01034541">
    <property type="protein sequence ID" value="VDP45426.1"/>
    <property type="molecule type" value="Genomic_DNA"/>
</dbReference>
<accession>A0A183K9F0</accession>
<gene>
    <name evidence="1" type="ORF">SCUD_LOCUS11633</name>
</gene>
<dbReference type="Proteomes" id="UP000279833">
    <property type="component" value="Unassembled WGS sequence"/>
</dbReference>
<name>A0A183K9F0_9TREM</name>
<evidence type="ECO:0000313" key="1">
    <source>
        <dbReference type="EMBL" id="VDP45426.1"/>
    </source>
</evidence>
<organism evidence="3">
    <name type="scientific">Schistosoma curassoni</name>
    <dbReference type="NCBI Taxonomy" id="6186"/>
    <lineage>
        <taxon>Eukaryota</taxon>
        <taxon>Metazoa</taxon>
        <taxon>Spiralia</taxon>
        <taxon>Lophotrochozoa</taxon>
        <taxon>Platyhelminthes</taxon>
        <taxon>Trematoda</taxon>
        <taxon>Digenea</taxon>
        <taxon>Strigeidida</taxon>
        <taxon>Schistosomatoidea</taxon>
        <taxon>Schistosomatidae</taxon>
        <taxon>Schistosoma</taxon>
    </lineage>
</organism>
<dbReference type="WBParaSite" id="SCUD_0001163301-mRNA-1">
    <property type="protein sequence ID" value="SCUD_0001163301-mRNA-1"/>
    <property type="gene ID" value="SCUD_0001163301"/>
</dbReference>
<reference evidence="1 2" key="2">
    <citation type="submission" date="2018-11" db="EMBL/GenBank/DDBJ databases">
        <authorList>
            <consortium name="Pathogen Informatics"/>
        </authorList>
    </citation>
    <scope>NUCLEOTIDE SEQUENCE [LARGE SCALE GENOMIC DNA]</scope>
    <source>
        <strain evidence="1">Dakar</strain>
        <strain evidence="2">Dakar, Senegal</strain>
    </source>
</reference>
<evidence type="ECO:0000313" key="3">
    <source>
        <dbReference type="WBParaSite" id="SCUD_0001163301-mRNA-1"/>
    </source>
</evidence>